<sequence length="141" mass="13832">MQLLSNGIQIVQPAFTEGIKNAVAYCQPVMESLPGLAALAAKWAVENPGAAASTVVGIAVIAAPGFVVSPTLTMLGFGPGDSLAATAQSVVGNVAAGSTFATLQSAGAGGAGLAVIDGAVQAGGLAVGIWRMGLTWIRARL</sequence>
<reference evidence="2" key="2">
    <citation type="journal article" date="2009" name="Fungal Genet. Biol.">
        <title>The 2008 update of the Aspergillus nidulans genome annotation: a community effort.</title>
        <authorList>
            <person name="Wortman J.R."/>
            <person name="Gilsenan J.M."/>
            <person name="Joardar V."/>
            <person name="Deegan J."/>
            <person name="Clutterbuck J."/>
            <person name="Andersen M.R."/>
            <person name="Archer D."/>
            <person name="Bencina M."/>
            <person name="Braus G."/>
            <person name="Coutinho P."/>
            <person name="von Dohren H."/>
            <person name="Doonan J."/>
            <person name="Driessen A.J."/>
            <person name="Durek P."/>
            <person name="Espeso E."/>
            <person name="Fekete E."/>
            <person name="Flipphi M."/>
            <person name="Estrada C.G."/>
            <person name="Geysens S."/>
            <person name="Goldman G."/>
            <person name="de Groot P.W."/>
            <person name="Hansen K."/>
            <person name="Harris S.D."/>
            <person name="Heinekamp T."/>
            <person name="Helmstaedt K."/>
            <person name="Henrissat B."/>
            <person name="Hofmann G."/>
            <person name="Homan T."/>
            <person name="Horio T."/>
            <person name="Horiuchi H."/>
            <person name="James S."/>
            <person name="Jones M."/>
            <person name="Karaffa L."/>
            <person name="Karanyi Z."/>
            <person name="Kato M."/>
            <person name="Keller N."/>
            <person name="Kelly D.E."/>
            <person name="Kiel J.A."/>
            <person name="Kim J.M."/>
            <person name="van der Klei I.J."/>
            <person name="Klis F.M."/>
            <person name="Kovalchuk A."/>
            <person name="Krasevec N."/>
            <person name="Kubicek C.P."/>
            <person name="Liu B."/>
            <person name="Maccabe A."/>
            <person name="Meyer V."/>
            <person name="Mirabito P."/>
            <person name="Miskei M."/>
            <person name="Mos M."/>
            <person name="Mullins J."/>
            <person name="Nelson D.R."/>
            <person name="Nielsen J."/>
            <person name="Oakley B.R."/>
            <person name="Osmani S.A."/>
            <person name="Pakula T."/>
            <person name="Paszewski A."/>
            <person name="Paulsen I."/>
            <person name="Pilsyk S."/>
            <person name="Pocsi I."/>
            <person name="Punt P.J."/>
            <person name="Ram A.F."/>
            <person name="Ren Q."/>
            <person name="Robellet X."/>
            <person name="Robson G."/>
            <person name="Seiboth B."/>
            <person name="van Solingen P."/>
            <person name="Specht T."/>
            <person name="Sun J."/>
            <person name="Taheri-Talesh N."/>
            <person name="Takeshita N."/>
            <person name="Ussery D."/>
            <person name="vanKuyk P.A."/>
            <person name="Visser H."/>
            <person name="van de Vondervoort P.J."/>
            <person name="de Vries R.P."/>
            <person name="Walton J."/>
            <person name="Xiang X."/>
            <person name="Xiong Y."/>
            <person name="Zeng A.P."/>
            <person name="Brandt B.W."/>
            <person name="Cornell M.J."/>
            <person name="van den Hondel C.A."/>
            <person name="Visser J."/>
            <person name="Oliver S.G."/>
            <person name="Turner G."/>
        </authorList>
    </citation>
    <scope>GENOME REANNOTATION</scope>
    <source>
        <strain evidence="2">FGSC A4 / ATCC 38163 / CBS 112.46 / NRRL 194 / M139</strain>
    </source>
</reference>
<dbReference type="EMBL" id="BN001305">
    <property type="protein sequence ID" value="CBF81248.1"/>
    <property type="molecule type" value="Genomic_DNA"/>
</dbReference>
<dbReference type="InParanoid" id="Q5B115"/>
<dbReference type="Proteomes" id="UP000000560">
    <property type="component" value="Chromosome V"/>
</dbReference>
<dbReference type="KEGG" id="ani:ANIA_05765"/>
<dbReference type="GeneID" id="2872056"/>
<accession>C8VFH2</accession>
<dbReference type="RefSeq" id="XP_663369.1">
    <property type="nucleotide sequence ID" value="XM_658277.1"/>
</dbReference>
<accession>Q5B115</accession>
<evidence type="ECO:0000313" key="2">
    <source>
        <dbReference type="Proteomes" id="UP000000560"/>
    </source>
</evidence>
<dbReference type="Gene3D" id="6.10.110.10">
    <property type="match status" value="1"/>
</dbReference>
<name>Q5B115_EMENI</name>
<protein>
    <submittedName>
        <fullName evidence="1">Uncharacterized protein</fullName>
    </submittedName>
</protein>
<keyword evidence="2" id="KW-1185">Reference proteome</keyword>
<reference evidence="2" key="1">
    <citation type="journal article" date="2005" name="Nature">
        <title>Sequencing of Aspergillus nidulans and comparative analysis with A. fumigatus and A. oryzae.</title>
        <authorList>
            <person name="Galagan J.E."/>
            <person name="Calvo S.E."/>
            <person name="Cuomo C."/>
            <person name="Ma L.J."/>
            <person name="Wortman J.R."/>
            <person name="Batzoglou S."/>
            <person name="Lee S.I."/>
            <person name="Basturkmen M."/>
            <person name="Spevak C.C."/>
            <person name="Clutterbuck J."/>
            <person name="Kapitonov V."/>
            <person name="Jurka J."/>
            <person name="Scazzocchio C."/>
            <person name="Farman M."/>
            <person name="Butler J."/>
            <person name="Purcell S."/>
            <person name="Harris S."/>
            <person name="Braus G.H."/>
            <person name="Draht O."/>
            <person name="Busch S."/>
            <person name="D'Enfert C."/>
            <person name="Bouchier C."/>
            <person name="Goldman G.H."/>
            <person name="Bell-Pedersen D."/>
            <person name="Griffiths-Jones S."/>
            <person name="Doonan J.H."/>
            <person name="Yu J."/>
            <person name="Vienken K."/>
            <person name="Pain A."/>
            <person name="Freitag M."/>
            <person name="Selker E.U."/>
            <person name="Archer D.B."/>
            <person name="Penalva M.A."/>
            <person name="Oakley B.R."/>
            <person name="Momany M."/>
            <person name="Tanaka T."/>
            <person name="Kumagai T."/>
            <person name="Asai K."/>
            <person name="Machida M."/>
            <person name="Nierman W.C."/>
            <person name="Denning D.W."/>
            <person name="Caddick M."/>
            <person name="Hynes M."/>
            <person name="Paoletti M."/>
            <person name="Fischer R."/>
            <person name="Miller B."/>
            <person name="Dyer P."/>
            <person name="Sachs M.S."/>
            <person name="Osmani S.A."/>
            <person name="Birren B.W."/>
        </authorList>
    </citation>
    <scope>NUCLEOTIDE SEQUENCE [LARGE SCALE GENOMIC DNA]</scope>
    <source>
        <strain evidence="2">FGSC A4 / ATCC 38163 / CBS 112.46 / NRRL 194 / M139</strain>
    </source>
</reference>
<proteinExistence type="predicted"/>
<evidence type="ECO:0000313" key="1">
    <source>
        <dbReference type="EMBL" id="CBF81248.1"/>
    </source>
</evidence>
<gene>
    <name evidence="1" type="ORF">ANIA_05765</name>
</gene>
<dbReference type="OrthoDB" id="440424at2759"/>
<dbReference type="HOGENOM" id="CLU_142414_0_0_1"/>
<dbReference type="VEuPathDB" id="FungiDB:AN5765"/>
<organism evidence="1 2">
    <name type="scientific">Emericella nidulans (strain FGSC A4 / ATCC 38163 / CBS 112.46 / NRRL 194 / M139)</name>
    <name type="common">Aspergillus nidulans</name>
    <dbReference type="NCBI Taxonomy" id="227321"/>
    <lineage>
        <taxon>Eukaryota</taxon>
        <taxon>Fungi</taxon>
        <taxon>Dikarya</taxon>
        <taxon>Ascomycota</taxon>
        <taxon>Pezizomycotina</taxon>
        <taxon>Eurotiomycetes</taxon>
        <taxon>Eurotiomycetidae</taxon>
        <taxon>Eurotiales</taxon>
        <taxon>Aspergillaceae</taxon>
        <taxon>Aspergillus</taxon>
        <taxon>Aspergillus subgen. Nidulantes</taxon>
    </lineage>
</organism>
<dbReference type="InterPro" id="IPR038213">
    <property type="entry name" value="IFI6/IFI27-like_sf"/>
</dbReference>
<dbReference type="AlphaFoldDB" id="Q5B115"/>
<dbReference type="OMA" id="TWFMGRN"/>